<dbReference type="GO" id="GO:0045490">
    <property type="term" value="P:pectin catabolic process"/>
    <property type="evidence" value="ECO:0007669"/>
    <property type="project" value="TreeGrafter"/>
</dbReference>
<dbReference type="InterPro" id="IPR015289">
    <property type="entry name" value="A-L-arabinofuranosidase_B_cat"/>
</dbReference>
<dbReference type="GO" id="GO:0046556">
    <property type="term" value="F:alpha-L-arabinofuranosidase activity"/>
    <property type="evidence" value="ECO:0007669"/>
    <property type="project" value="InterPro"/>
</dbReference>
<reference evidence="4" key="1">
    <citation type="submission" date="2023-05" db="EMBL/GenBank/DDBJ databases">
        <title>Streptantibioticus silvisoli sp. nov., acidotolerant actinomycetes 1 from pine litter.</title>
        <authorList>
            <person name="Swiecimska M."/>
            <person name="Golinska P."/>
            <person name="Sangal V."/>
            <person name="Wachnowicz B."/>
            <person name="Goodfellow M."/>
        </authorList>
    </citation>
    <scope>NUCLEOTIDE SEQUENCE</scope>
    <source>
        <strain evidence="4">SL13</strain>
    </source>
</reference>
<protein>
    <submittedName>
        <fullName evidence="4">Arabinofuranosidase catalytic domain-containing protein</fullName>
    </submittedName>
</protein>
<keyword evidence="1" id="KW-1015">Disulfide bond</keyword>
<feature type="disulfide bond" evidence="1">
    <location>
        <begin position="56"/>
        <end position="66"/>
    </location>
</feature>
<dbReference type="SUPFAM" id="SSF49899">
    <property type="entry name" value="Concanavalin A-like lectins/glucanases"/>
    <property type="match status" value="1"/>
</dbReference>
<evidence type="ECO:0000256" key="1">
    <source>
        <dbReference type="PIRSR" id="PIRSR638964-3"/>
    </source>
</evidence>
<dbReference type="InterPro" id="IPR013320">
    <property type="entry name" value="ConA-like_dom_sf"/>
</dbReference>
<organism evidence="4">
    <name type="scientific">Streptantibioticus silvisoli</name>
    <dbReference type="NCBI Taxonomy" id="2705255"/>
    <lineage>
        <taxon>Bacteria</taxon>
        <taxon>Bacillati</taxon>
        <taxon>Actinomycetota</taxon>
        <taxon>Actinomycetes</taxon>
        <taxon>Kitasatosporales</taxon>
        <taxon>Streptomycetaceae</taxon>
        <taxon>Streptantibioticus</taxon>
    </lineage>
</organism>
<dbReference type="RefSeq" id="WP_271318050.1">
    <property type="nucleotide sequence ID" value="NZ_JABXJJ020000046.1"/>
</dbReference>
<evidence type="ECO:0000259" key="3">
    <source>
        <dbReference type="Pfam" id="PF09206"/>
    </source>
</evidence>
<dbReference type="AlphaFoldDB" id="A0AA90K0Z2"/>
<dbReference type="Pfam" id="PF09206">
    <property type="entry name" value="ArabFuran-catal"/>
    <property type="match status" value="1"/>
</dbReference>
<feature type="region of interest" description="Disordered" evidence="2">
    <location>
        <begin position="132"/>
        <end position="153"/>
    </location>
</feature>
<dbReference type="GO" id="GO:0019566">
    <property type="term" value="P:arabinose metabolic process"/>
    <property type="evidence" value="ECO:0007669"/>
    <property type="project" value="InterPro"/>
</dbReference>
<sequence>MRRKRSAGPRTVPGSAAGPARRYWRTLLSAVATLAVVLGALISLPGAAQAAGSLPCDIYAAAGTPCVAAHSTTRALFSAYDGPLYQVTRASDNTTTDIGLLATGGYANAAAQDTFCANTTCRITKIYDQTSRHNDLNPGPAGTSGMGADRGAD</sequence>
<dbReference type="InterPro" id="IPR038964">
    <property type="entry name" value="ABFB"/>
</dbReference>
<dbReference type="Gene3D" id="2.60.120.200">
    <property type="match status" value="1"/>
</dbReference>
<evidence type="ECO:0000313" key="4">
    <source>
        <dbReference type="EMBL" id="MDI5973436.1"/>
    </source>
</evidence>
<gene>
    <name evidence="4" type="ORF">POF50_029525</name>
</gene>
<dbReference type="GO" id="GO:0031221">
    <property type="term" value="P:arabinan metabolic process"/>
    <property type="evidence" value="ECO:0007669"/>
    <property type="project" value="InterPro"/>
</dbReference>
<name>A0AA90K0Z2_9ACTN</name>
<proteinExistence type="predicted"/>
<feature type="non-terminal residue" evidence="4">
    <location>
        <position position="153"/>
    </location>
</feature>
<dbReference type="PANTHER" id="PTHR39447">
    <property type="entry name" value="ALPHA-L-ARABINOFURANOSIDASE B"/>
    <property type="match status" value="1"/>
</dbReference>
<accession>A0AA90K0Z2</accession>
<evidence type="ECO:0000256" key="2">
    <source>
        <dbReference type="SAM" id="MobiDB-lite"/>
    </source>
</evidence>
<feature type="disulfide bond" evidence="1">
    <location>
        <begin position="116"/>
        <end position="121"/>
    </location>
</feature>
<feature type="domain" description="Alpha-L-arabinofuranosidase B catalytic" evidence="3">
    <location>
        <begin position="55"/>
        <end position="149"/>
    </location>
</feature>
<comment type="caution">
    <text evidence="4">The sequence shown here is derived from an EMBL/GenBank/DDBJ whole genome shotgun (WGS) entry which is preliminary data.</text>
</comment>
<dbReference type="EMBL" id="JABXJJ020000046">
    <property type="protein sequence ID" value="MDI5973436.1"/>
    <property type="molecule type" value="Genomic_DNA"/>
</dbReference>
<dbReference type="PANTHER" id="PTHR39447:SF2">
    <property type="entry name" value="ALPHA-L-ARABINOFURANOSIDASE B"/>
    <property type="match status" value="1"/>
</dbReference>